<name>A0A8S1VPF5_9CILI</name>
<accession>A0A8S1VPF5</accession>
<reference evidence="1" key="1">
    <citation type="submission" date="2021-01" db="EMBL/GenBank/DDBJ databases">
        <authorList>
            <consortium name="Genoscope - CEA"/>
            <person name="William W."/>
        </authorList>
    </citation>
    <scope>NUCLEOTIDE SEQUENCE</scope>
</reference>
<evidence type="ECO:0000313" key="2">
    <source>
        <dbReference type="Proteomes" id="UP000689195"/>
    </source>
</evidence>
<protein>
    <submittedName>
        <fullName evidence="1">Uncharacterized protein</fullName>
    </submittedName>
</protein>
<proteinExistence type="predicted"/>
<comment type="caution">
    <text evidence="1">The sequence shown here is derived from an EMBL/GenBank/DDBJ whole genome shotgun (WGS) entry which is preliminary data.</text>
</comment>
<dbReference type="OrthoDB" id="4869960at2759"/>
<evidence type="ECO:0000313" key="1">
    <source>
        <dbReference type="EMBL" id="CAD8178045.1"/>
    </source>
</evidence>
<sequence>MKILLSQAVMIHLLNFGINKMDGCVNITLKIILIMSIHQVLNIIEYSQNDQKWNVIQKIKVEQHGRRLSFINDNQFTFQPYIQEQMHVYQINSRNQQFFKSKQITVKSGSLCCINQFSQQYSKCKCLLVNKNGYHINLIRKLENGDFVTEQTIQFDHLIFLVNQVMMANIQSLGIRNQKKYKLENARNYEQYLIYMRQLEKNIIKLINEVSSQIKLYKTKFSLRNLLKSI</sequence>
<keyword evidence="2" id="KW-1185">Reference proteome</keyword>
<dbReference type="Proteomes" id="UP000689195">
    <property type="component" value="Unassembled WGS sequence"/>
</dbReference>
<dbReference type="AlphaFoldDB" id="A0A8S1VPF5"/>
<gene>
    <name evidence="1" type="ORF">PPENT_87.1.T0680239</name>
</gene>
<dbReference type="EMBL" id="CAJJDO010000068">
    <property type="protein sequence ID" value="CAD8178045.1"/>
    <property type="molecule type" value="Genomic_DNA"/>
</dbReference>
<organism evidence="1 2">
    <name type="scientific">Paramecium pentaurelia</name>
    <dbReference type="NCBI Taxonomy" id="43138"/>
    <lineage>
        <taxon>Eukaryota</taxon>
        <taxon>Sar</taxon>
        <taxon>Alveolata</taxon>
        <taxon>Ciliophora</taxon>
        <taxon>Intramacronucleata</taxon>
        <taxon>Oligohymenophorea</taxon>
        <taxon>Peniculida</taxon>
        <taxon>Parameciidae</taxon>
        <taxon>Paramecium</taxon>
    </lineage>
</organism>